<proteinExistence type="predicted"/>
<feature type="non-terminal residue" evidence="2">
    <location>
        <position position="160"/>
    </location>
</feature>
<dbReference type="AlphaFoldDB" id="A0A426XMF5"/>
<dbReference type="Proteomes" id="UP000287651">
    <property type="component" value="Unassembled WGS sequence"/>
</dbReference>
<evidence type="ECO:0000256" key="1">
    <source>
        <dbReference type="SAM" id="MobiDB-lite"/>
    </source>
</evidence>
<gene>
    <name evidence="2" type="ORF">B296_00058342</name>
</gene>
<evidence type="ECO:0000313" key="3">
    <source>
        <dbReference type="Proteomes" id="UP000287651"/>
    </source>
</evidence>
<dbReference type="EMBL" id="AMZH03019185">
    <property type="protein sequence ID" value="RRT40688.1"/>
    <property type="molecule type" value="Genomic_DNA"/>
</dbReference>
<feature type="region of interest" description="Disordered" evidence="1">
    <location>
        <begin position="1"/>
        <end position="41"/>
    </location>
</feature>
<sequence length="160" mass="17657">MLPLFTEPQNGHASSKAAQGSQQQRWLQGSSTTHASRRRHSLHRLSVEPIPAVGSLAAPLAADSVGPLSLEEWQKSRTCSRALLREIAMASFAMATPCHFALSSSALFRRNSSSRFIMFAFVNTCSRCLKREEALDSRFRKMAAVCRFVCCRSPAANRSL</sequence>
<comment type="caution">
    <text evidence="2">The sequence shown here is derived from an EMBL/GenBank/DDBJ whole genome shotgun (WGS) entry which is preliminary data.</text>
</comment>
<accession>A0A426XMF5</accession>
<evidence type="ECO:0000313" key="2">
    <source>
        <dbReference type="EMBL" id="RRT40688.1"/>
    </source>
</evidence>
<name>A0A426XMF5_ENSVE</name>
<reference evidence="2 3" key="1">
    <citation type="journal article" date="2014" name="Agronomy (Basel)">
        <title>A Draft Genome Sequence for Ensete ventricosum, the Drought-Tolerant Tree Against Hunger.</title>
        <authorList>
            <person name="Harrison J."/>
            <person name="Moore K.A."/>
            <person name="Paszkiewicz K."/>
            <person name="Jones T."/>
            <person name="Grant M."/>
            <person name="Ambacheew D."/>
            <person name="Muzemil S."/>
            <person name="Studholme D.J."/>
        </authorList>
    </citation>
    <scope>NUCLEOTIDE SEQUENCE [LARGE SCALE GENOMIC DNA]</scope>
</reference>
<protein>
    <submittedName>
        <fullName evidence="2">Uncharacterized protein</fullName>
    </submittedName>
</protein>
<organism evidence="2 3">
    <name type="scientific">Ensete ventricosum</name>
    <name type="common">Abyssinian banana</name>
    <name type="synonym">Musa ensete</name>
    <dbReference type="NCBI Taxonomy" id="4639"/>
    <lineage>
        <taxon>Eukaryota</taxon>
        <taxon>Viridiplantae</taxon>
        <taxon>Streptophyta</taxon>
        <taxon>Embryophyta</taxon>
        <taxon>Tracheophyta</taxon>
        <taxon>Spermatophyta</taxon>
        <taxon>Magnoliopsida</taxon>
        <taxon>Liliopsida</taxon>
        <taxon>Zingiberales</taxon>
        <taxon>Musaceae</taxon>
        <taxon>Ensete</taxon>
    </lineage>
</organism>
<feature type="compositionally biased region" description="Low complexity" evidence="1">
    <location>
        <begin position="13"/>
        <end position="34"/>
    </location>
</feature>